<dbReference type="GO" id="GO:0003677">
    <property type="term" value="F:DNA binding"/>
    <property type="evidence" value="ECO:0007669"/>
    <property type="project" value="UniProtKB-KW"/>
</dbReference>
<dbReference type="SMART" id="SM00857">
    <property type="entry name" value="Resolvase"/>
    <property type="match status" value="1"/>
</dbReference>
<evidence type="ECO:0000256" key="1">
    <source>
        <dbReference type="ARBA" id="ARBA00022908"/>
    </source>
</evidence>
<name>A0A7Y0Q360_9FIRM</name>
<keyword evidence="1" id="KW-0229">DNA integration</keyword>
<feature type="domain" description="Recombinase" evidence="8">
    <location>
        <begin position="171"/>
        <end position="275"/>
    </location>
</feature>
<dbReference type="InterPro" id="IPR006119">
    <property type="entry name" value="Resolv_N"/>
</dbReference>
<dbReference type="PROSITE" id="PS00397">
    <property type="entry name" value="RECOMBINASES_1"/>
    <property type="match status" value="1"/>
</dbReference>
<reference evidence="9 10" key="1">
    <citation type="submission" date="2020-04" db="EMBL/GenBank/DDBJ databases">
        <authorList>
            <person name="Zhang R."/>
            <person name="Schippers A."/>
        </authorList>
    </citation>
    <scope>NUCLEOTIDE SEQUENCE [LARGE SCALE GENOMIC DNA]</scope>
    <source>
        <strain evidence="9 10">DSM 109850</strain>
    </source>
</reference>
<dbReference type="Proteomes" id="UP000533476">
    <property type="component" value="Unassembled WGS sequence"/>
</dbReference>
<dbReference type="PROSITE" id="PS51737">
    <property type="entry name" value="RECOMBINASE_DNA_BIND"/>
    <property type="match status" value="1"/>
</dbReference>
<proteinExistence type="predicted"/>
<dbReference type="PANTHER" id="PTHR30461">
    <property type="entry name" value="DNA-INVERTASE FROM LAMBDOID PROPHAGE"/>
    <property type="match status" value="1"/>
</dbReference>
<dbReference type="RefSeq" id="WP_169097646.1">
    <property type="nucleotide sequence ID" value="NZ_JABBVZ010000013.1"/>
</dbReference>
<dbReference type="PANTHER" id="PTHR30461:SF23">
    <property type="entry name" value="DNA RECOMBINASE-RELATED"/>
    <property type="match status" value="1"/>
</dbReference>
<dbReference type="PROSITE" id="PS51736">
    <property type="entry name" value="RECOMBINASES_3"/>
    <property type="match status" value="1"/>
</dbReference>
<accession>A0A7Y0Q360</accession>
<dbReference type="Pfam" id="PF13408">
    <property type="entry name" value="Zn_ribbon_recom"/>
    <property type="match status" value="1"/>
</dbReference>
<dbReference type="InterPro" id="IPR036162">
    <property type="entry name" value="Resolvase-like_N_sf"/>
</dbReference>
<evidence type="ECO:0000256" key="6">
    <source>
        <dbReference type="SAM" id="MobiDB-lite"/>
    </source>
</evidence>
<dbReference type="GO" id="GO:0015074">
    <property type="term" value="P:DNA integration"/>
    <property type="evidence" value="ECO:0007669"/>
    <property type="project" value="UniProtKB-KW"/>
</dbReference>
<dbReference type="Gene3D" id="3.40.50.1390">
    <property type="entry name" value="Resolvase, N-terminal catalytic domain"/>
    <property type="match status" value="1"/>
</dbReference>
<feature type="domain" description="Resolvase/invertase-type recombinase catalytic" evidence="7">
    <location>
        <begin position="15"/>
        <end position="163"/>
    </location>
</feature>
<dbReference type="SUPFAM" id="SSF53041">
    <property type="entry name" value="Resolvase-like"/>
    <property type="match status" value="1"/>
</dbReference>
<feature type="active site" description="O-(5'-phospho-DNA)-serine intermediate" evidence="4 5">
    <location>
        <position position="23"/>
    </location>
</feature>
<evidence type="ECO:0000256" key="2">
    <source>
        <dbReference type="ARBA" id="ARBA00023125"/>
    </source>
</evidence>
<evidence type="ECO:0000259" key="7">
    <source>
        <dbReference type="PROSITE" id="PS51736"/>
    </source>
</evidence>
<dbReference type="InterPro" id="IPR038109">
    <property type="entry name" value="DNA_bind_recomb_sf"/>
</dbReference>
<dbReference type="Pfam" id="PF07508">
    <property type="entry name" value="Recombinase"/>
    <property type="match status" value="1"/>
</dbReference>
<sequence>MRPDSASSSTSHHVRAALYCRVSTLEQSSEGLSLGAQEDRCRAFAHAKGWQVVQVYVDGGASGKSLDRPAMRRLLADAQQRVFDTVLFYRLDRLSRRQRDILYLLEEVFNPLGIGIQSATEPFDTTTPMGKAMLGMLAVFAQLERETIVERTKMGRAQSLKLGRWQGGKVPYGYRRTGRGQLAPDPVTAPIVRSLFEKAAHGAGPYDLANWLNTQGIAAPGGGAWWDRVLEKLLKNPVYHGYVGRTDPHPGHHEALVDEVTWATVQRKFAGRQLGPHADRPDFWIDGLLTCPACGSPIRGVYVRPTPRPATSYDDPVRRYRFYYACASKKNRRRGGPLCPSRYHHAPQIHAQVLAQLRAWHADPVAVDRALAMYYGVARPPDSDWVAQQTALDERVTRWYDAFEQGAIDAATLRQRIDRLRHQQAALEAVRPIPAPGPQSVDATTVRSFLAHLVDRWDAITPSERQELLRGLIAGGTITAEGTVTLRLRDLAQEYPLSPPHQPSVPRHDDPPSR</sequence>
<keyword evidence="3" id="KW-0233">DNA recombination</keyword>
<keyword evidence="2" id="KW-0238">DNA-binding</keyword>
<dbReference type="Gene3D" id="3.90.1750.20">
    <property type="entry name" value="Putative Large Serine Recombinase, Chain B, Domain 2"/>
    <property type="match status" value="1"/>
</dbReference>
<dbReference type="InterPro" id="IPR025827">
    <property type="entry name" value="Zn_ribbon_recom_dom"/>
</dbReference>
<dbReference type="CDD" id="cd03768">
    <property type="entry name" value="SR_ResInv"/>
    <property type="match status" value="1"/>
</dbReference>
<protein>
    <submittedName>
        <fullName evidence="9">Recombinase family protein</fullName>
    </submittedName>
</protein>
<evidence type="ECO:0000313" key="10">
    <source>
        <dbReference type="Proteomes" id="UP000533476"/>
    </source>
</evidence>
<dbReference type="InterPro" id="IPR050639">
    <property type="entry name" value="SSR_resolvase"/>
</dbReference>
<organism evidence="9 10">
    <name type="scientific">Sulfobacillus harzensis</name>
    <dbReference type="NCBI Taxonomy" id="2729629"/>
    <lineage>
        <taxon>Bacteria</taxon>
        <taxon>Bacillati</taxon>
        <taxon>Bacillota</taxon>
        <taxon>Clostridia</taxon>
        <taxon>Eubacteriales</taxon>
        <taxon>Clostridiales Family XVII. Incertae Sedis</taxon>
        <taxon>Sulfobacillus</taxon>
    </lineage>
</organism>
<dbReference type="Pfam" id="PF00239">
    <property type="entry name" value="Resolvase"/>
    <property type="match status" value="1"/>
</dbReference>
<evidence type="ECO:0000256" key="3">
    <source>
        <dbReference type="ARBA" id="ARBA00023172"/>
    </source>
</evidence>
<evidence type="ECO:0000256" key="4">
    <source>
        <dbReference type="PIRSR" id="PIRSR606118-50"/>
    </source>
</evidence>
<evidence type="ECO:0000256" key="5">
    <source>
        <dbReference type="PROSITE-ProRule" id="PRU10137"/>
    </source>
</evidence>
<evidence type="ECO:0000313" key="9">
    <source>
        <dbReference type="EMBL" id="NMP21859.1"/>
    </source>
</evidence>
<comment type="caution">
    <text evidence="9">The sequence shown here is derived from an EMBL/GenBank/DDBJ whole genome shotgun (WGS) entry which is preliminary data.</text>
</comment>
<feature type="region of interest" description="Disordered" evidence="6">
    <location>
        <begin position="495"/>
        <end position="514"/>
    </location>
</feature>
<dbReference type="InterPro" id="IPR011109">
    <property type="entry name" value="DNA_bind_recombinase_dom"/>
</dbReference>
<evidence type="ECO:0000259" key="8">
    <source>
        <dbReference type="PROSITE" id="PS51737"/>
    </source>
</evidence>
<keyword evidence="10" id="KW-1185">Reference proteome</keyword>
<dbReference type="InterPro" id="IPR006118">
    <property type="entry name" value="Recombinase_CS"/>
</dbReference>
<dbReference type="EMBL" id="JABBVZ010000013">
    <property type="protein sequence ID" value="NMP21859.1"/>
    <property type="molecule type" value="Genomic_DNA"/>
</dbReference>
<dbReference type="GO" id="GO:0000150">
    <property type="term" value="F:DNA strand exchange activity"/>
    <property type="evidence" value="ECO:0007669"/>
    <property type="project" value="InterPro"/>
</dbReference>
<dbReference type="AlphaFoldDB" id="A0A7Y0Q360"/>
<gene>
    <name evidence="9" type="ORF">HIJ39_05775</name>
</gene>